<keyword evidence="2" id="KW-1185">Reference proteome</keyword>
<reference evidence="1 2" key="1">
    <citation type="submission" date="2021-06" db="EMBL/GenBank/DDBJ databases">
        <title>Caerostris extrusa draft genome.</title>
        <authorList>
            <person name="Kono N."/>
            <person name="Arakawa K."/>
        </authorList>
    </citation>
    <scope>NUCLEOTIDE SEQUENCE [LARGE SCALE GENOMIC DNA]</scope>
</reference>
<gene>
    <name evidence="1" type="ORF">CEXT_225101</name>
</gene>
<name>A0AAV4N1Q7_CAEEX</name>
<sequence length="94" mass="10991">MYVFLYWVPRDICHVSAAESFIYLFGFAAQASKLSSPVRQIHQSSPYKKKRMIKRTETNRKTLLSLHRSRPDIREGERSMSAEIMKSCDFCDGR</sequence>
<dbReference type="Proteomes" id="UP001054945">
    <property type="component" value="Unassembled WGS sequence"/>
</dbReference>
<evidence type="ECO:0000313" key="1">
    <source>
        <dbReference type="EMBL" id="GIX77795.1"/>
    </source>
</evidence>
<dbReference type="AlphaFoldDB" id="A0AAV4N1Q7"/>
<proteinExistence type="predicted"/>
<evidence type="ECO:0000313" key="2">
    <source>
        <dbReference type="Proteomes" id="UP001054945"/>
    </source>
</evidence>
<evidence type="ECO:0008006" key="3">
    <source>
        <dbReference type="Google" id="ProtNLM"/>
    </source>
</evidence>
<comment type="caution">
    <text evidence="1">The sequence shown here is derived from an EMBL/GenBank/DDBJ whole genome shotgun (WGS) entry which is preliminary data.</text>
</comment>
<dbReference type="EMBL" id="BPLR01020358">
    <property type="protein sequence ID" value="GIX77795.1"/>
    <property type="molecule type" value="Genomic_DNA"/>
</dbReference>
<organism evidence="1 2">
    <name type="scientific">Caerostris extrusa</name>
    <name type="common">Bark spider</name>
    <name type="synonym">Caerostris bankana</name>
    <dbReference type="NCBI Taxonomy" id="172846"/>
    <lineage>
        <taxon>Eukaryota</taxon>
        <taxon>Metazoa</taxon>
        <taxon>Ecdysozoa</taxon>
        <taxon>Arthropoda</taxon>
        <taxon>Chelicerata</taxon>
        <taxon>Arachnida</taxon>
        <taxon>Araneae</taxon>
        <taxon>Araneomorphae</taxon>
        <taxon>Entelegynae</taxon>
        <taxon>Araneoidea</taxon>
        <taxon>Araneidae</taxon>
        <taxon>Caerostris</taxon>
    </lineage>
</organism>
<accession>A0AAV4N1Q7</accession>
<protein>
    <recommendedName>
        <fullName evidence="3">Secreted protein</fullName>
    </recommendedName>
</protein>